<dbReference type="AlphaFoldDB" id="A0A843WH49"/>
<dbReference type="Pfam" id="PF00856">
    <property type="entry name" value="SET"/>
    <property type="match status" value="1"/>
</dbReference>
<evidence type="ECO:0000259" key="12">
    <source>
        <dbReference type="PROSITE" id="PS50280"/>
    </source>
</evidence>
<comment type="caution">
    <text evidence="14">The sequence shown here is derived from an EMBL/GenBank/DDBJ whole genome shotgun (WGS) entry which is preliminary data.</text>
</comment>
<evidence type="ECO:0000256" key="11">
    <source>
        <dbReference type="SAM" id="MobiDB-lite"/>
    </source>
</evidence>
<keyword evidence="4" id="KW-0808">Transferase</keyword>
<keyword evidence="3" id="KW-0489">Methyltransferase</keyword>
<evidence type="ECO:0000313" key="15">
    <source>
        <dbReference type="Proteomes" id="UP000652761"/>
    </source>
</evidence>
<evidence type="ECO:0000256" key="4">
    <source>
        <dbReference type="ARBA" id="ARBA00022679"/>
    </source>
</evidence>
<gene>
    <name evidence="14" type="ORF">Taro_037739</name>
</gene>
<evidence type="ECO:0000256" key="10">
    <source>
        <dbReference type="ARBA" id="ARBA00049129"/>
    </source>
</evidence>
<evidence type="ECO:0000256" key="7">
    <source>
        <dbReference type="ARBA" id="ARBA00023242"/>
    </source>
</evidence>
<dbReference type="SUPFAM" id="SSF82199">
    <property type="entry name" value="SET domain"/>
    <property type="match status" value="1"/>
</dbReference>
<dbReference type="Proteomes" id="UP000652761">
    <property type="component" value="Unassembled WGS sequence"/>
</dbReference>
<feature type="domain" description="SET" evidence="12">
    <location>
        <begin position="121"/>
        <end position="258"/>
    </location>
</feature>
<evidence type="ECO:0000259" key="13">
    <source>
        <dbReference type="PROSITE" id="PS50868"/>
    </source>
</evidence>
<proteinExistence type="predicted"/>
<keyword evidence="5" id="KW-0949">S-adenosyl-L-methionine</keyword>
<reference evidence="14" key="1">
    <citation type="submission" date="2017-07" db="EMBL/GenBank/DDBJ databases">
        <title>Taro Niue Genome Assembly and Annotation.</title>
        <authorList>
            <person name="Atibalentja N."/>
            <person name="Keating K."/>
            <person name="Fields C.J."/>
        </authorList>
    </citation>
    <scope>NUCLEOTIDE SEQUENCE</scope>
    <source>
        <strain evidence="14">Niue_2</strain>
        <tissue evidence="14">Leaf</tissue>
    </source>
</reference>
<comment type="catalytic activity">
    <reaction evidence="9">
        <text>N(6)-methyl-L-lysyl(4)-[histone H3] + S-adenosyl-L-methionine = N(6),N(6)-dimethyl-L-lysyl(4)-[histone H3] + S-adenosyl-L-homocysteine + H(+)</text>
        <dbReference type="Rhea" id="RHEA:60268"/>
        <dbReference type="Rhea" id="RHEA-COMP:15540"/>
        <dbReference type="Rhea" id="RHEA-COMP:15543"/>
        <dbReference type="ChEBI" id="CHEBI:15378"/>
        <dbReference type="ChEBI" id="CHEBI:57856"/>
        <dbReference type="ChEBI" id="CHEBI:59789"/>
        <dbReference type="ChEBI" id="CHEBI:61929"/>
        <dbReference type="ChEBI" id="CHEBI:61976"/>
    </reaction>
</comment>
<organism evidence="14 15">
    <name type="scientific">Colocasia esculenta</name>
    <name type="common">Wild taro</name>
    <name type="synonym">Arum esculentum</name>
    <dbReference type="NCBI Taxonomy" id="4460"/>
    <lineage>
        <taxon>Eukaryota</taxon>
        <taxon>Viridiplantae</taxon>
        <taxon>Streptophyta</taxon>
        <taxon>Embryophyta</taxon>
        <taxon>Tracheophyta</taxon>
        <taxon>Spermatophyta</taxon>
        <taxon>Magnoliopsida</taxon>
        <taxon>Liliopsida</taxon>
        <taxon>Araceae</taxon>
        <taxon>Aroideae</taxon>
        <taxon>Colocasieae</taxon>
        <taxon>Colocasia</taxon>
    </lineage>
</organism>
<keyword evidence="6" id="KW-0156">Chromatin regulator</keyword>
<feature type="domain" description="Post-SET" evidence="13">
    <location>
        <begin position="218"/>
        <end position="234"/>
    </location>
</feature>
<accession>A0A843WH49</accession>
<evidence type="ECO:0000256" key="8">
    <source>
        <dbReference type="ARBA" id="ARBA00047571"/>
    </source>
</evidence>
<feature type="region of interest" description="Disordered" evidence="11">
    <location>
        <begin position="1"/>
        <end position="24"/>
    </location>
</feature>
<comment type="subcellular location">
    <subcellularLocation>
        <location evidence="1">Nucleus</location>
    </subcellularLocation>
</comment>
<dbReference type="EC" id="2.1.1.354" evidence="2"/>
<dbReference type="GO" id="GO:0032259">
    <property type="term" value="P:methylation"/>
    <property type="evidence" value="ECO:0007669"/>
    <property type="project" value="UniProtKB-KW"/>
</dbReference>
<dbReference type="GO" id="GO:0048188">
    <property type="term" value="C:Set1C/COMPASS complex"/>
    <property type="evidence" value="ECO:0007669"/>
    <property type="project" value="TreeGrafter"/>
</dbReference>
<evidence type="ECO:0000256" key="1">
    <source>
        <dbReference type="ARBA" id="ARBA00004123"/>
    </source>
</evidence>
<evidence type="ECO:0000256" key="9">
    <source>
        <dbReference type="ARBA" id="ARBA00047583"/>
    </source>
</evidence>
<protein>
    <recommendedName>
        <fullName evidence="2">[histone H3]-lysine(4) N-trimethyltransferase</fullName>
        <ecNumber evidence="2">2.1.1.354</ecNumber>
    </recommendedName>
</protein>
<dbReference type="PANTHER" id="PTHR45814:SF2">
    <property type="entry name" value="HISTONE-LYSINE N-METHYLTRANSFERASE SETD1"/>
    <property type="match status" value="1"/>
</dbReference>
<dbReference type="PROSITE" id="PS50868">
    <property type="entry name" value="POST_SET"/>
    <property type="match status" value="1"/>
</dbReference>
<evidence type="ECO:0000256" key="5">
    <source>
        <dbReference type="ARBA" id="ARBA00022691"/>
    </source>
</evidence>
<dbReference type="InterPro" id="IPR044570">
    <property type="entry name" value="Set1-like"/>
</dbReference>
<sequence>MDAISRHFAGAGDEEPCPTCESPSANPSAFVVKPYNFFGRRGQREPQVLSAASVKRLFVENSPYLVSGCRVNGVCCNSSCNDSVGKSSLRVAPFNSLQDVFPGSITSIAEKYKCMKTTFRKRLAFGKSRIHGFGVFAKLAHKAGDMVIEYTGELVRPPIADIREHLIYNSLVGAGTYMFRIDDERVIDATKAGSIAQLINHSCEVRELSPYLFFSIDEQLACYCGFPRCRGVVNDVEAEERVAKIWVPRFELIPWGGE</sequence>
<dbReference type="InterPro" id="IPR003616">
    <property type="entry name" value="Post-SET_dom"/>
</dbReference>
<dbReference type="OrthoDB" id="308383at2759"/>
<comment type="catalytic activity">
    <reaction evidence="10">
        <text>N(6),N(6)-dimethyl-L-lysyl(4)-[histone H3] + S-adenosyl-L-methionine = N(6),N(6),N(6)-trimethyl-L-lysyl(4)-[histone H3] + S-adenosyl-L-homocysteine + H(+)</text>
        <dbReference type="Rhea" id="RHEA:60272"/>
        <dbReference type="Rhea" id="RHEA-COMP:15537"/>
        <dbReference type="Rhea" id="RHEA-COMP:15540"/>
        <dbReference type="ChEBI" id="CHEBI:15378"/>
        <dbReference type="ChEBI" id="CHEBI:57856"/>
        <dbReference type="ChEBI" id="CHEBI:59789"/>
        <dbReference type="ChEBI" id="CHEBI:61961"/>
        <dbReference type="ChEBI" id="CHEBI:61976"/>
    </reaction>
</comment>
<dbReference type="EMBL" id="NMUH01003312">
    <property type="protein sequence ID" value="MQM04931.1"/>
    <property type="molecule type" value="Genomic_DNA"/>
</dbReference>
<dbReference type="PROSITE" id="PS50280">
    <property type="entry name" value="SET"/>
    <property type="match status" value="1"/>
</dbReference>
<keyword evidence="7" id="KW-0539">Nucleus</keyword>
<comment type="catalytic activity">
    <reaction evidence="8">
        <text>L-lysyl(4)-[histone H3] + 3 S-adenosyl-L-methionine = N(6),N(6),N(6)-trimethyl-L-lysyl(4)-[histone H3] + 3 S-adenosyl-L-homocysteine + 3 H(+)</text>
        <dbReference type="Rhea" id="RHEA:60260"/>
        <dbReference type="Rhea" id="RHEA-COMP:15537"/>
        <dbReference type="Rhea" id="RHEA-COMP:15547"/>
        <dbReference type="ChEBI" id="CHEBI:15378"/>
        <dbReference type="ChEBI" id="CHEBI:29969"/>
        <dbReference type="ChEBI" id="CHEBI:57856"/>
        <dbReference type="ChEBI" id="CHEBI:59789"/>
        <dbReference type="ChEBI" id="CHEBI:61961"/>
        <dbReference type="EC" id="2.1.1.354"/>
    </reaction>
</comment>
<dbReference type="PANTHER" id="PTHR45814">
    <property type="entry name" value="HISTONE-LYSINE N-METHYLTRANSFERASE SETD1"/>
    <property type="match status" value="1"/>
</dbReference>
<keyword evidence="15" id="KW-1185">Reference proteome</keyword>
<evidence type="ECO:0000256" key="3">
    <source>
        <dbReference type="ARBA" id="ARBA00022603"/>
    </source>
</evidence>
<evidence type="ECO:0000256" key="2">
    <source>
        <dbReference type="ARBA" id="ARBA00012182"/>
    </source>
</evidence>
<dbReference type="Gene3D" id="2.170.270.10">
    <property type="entry name" value="SET domain"/>
    <property type="match status" value="1"/>
</dbReference>
<evidence type="ECO:0000256" key="6">
    <source>
        <dbReference type="ARBA" id="ARBA00022853"/>
    </source>
</evidence>
<dbReference type="GO" id="GO:0140999">
    <property type="term" value="F:histone H3K4 trimethyltransferase activity"/>
    <property type="evidence" value="ECO:0007669"/>
    <property type="project" value="UniProtKB-EC"/>
</dbReference>
<evidence type="ECO:0000313" key="14">
    <source>
        <dbReference type="EMBL" id="MQM04931.1"/>
    </source>
</evidence>
<dbReference type="InterPro" id="IPR001214">
    <property type="entry name" value="SET_dom"/>
</dbReference>
<name>A0A843WH49_COLES</name>
<dbReference type="InterPro" id="IPR046341">
    <property type="entry name" value="SET_dom_sf"/>
</dbReference>